<evidence type="ECO:0000313" key="2">
    <source>
        <dbReference type="Proteomes" id="UP000184480"/>
    </source>
</evidence>
<evidence type="ECO:0000313" key="1">
    <source>
        <dbReference type="EMBL" id="SHE57128.1"/>
    </source>
</evidence>
<reference evidence="2" key="1">
    <citation type="submission" date="2016-11" db="EMBL/GenBank/DDBJ databases">
        <authorList>
            <person name="Varghese N."/>
            <person name="Submissions S."/>
        </authorList>
    </citation>
    <scope>NUCLEOTIDE SEQUENCE [LARGE SCALE GENOMIC DNA]</scope>
    <source>
        <strain evidence="2">DSM 27370</strain>
    </source>
</reference>
<dbReference type="RefSeq" id="WP_062175705.1">
    <property type="nucleotide sequence ID" value="NZ_BBXL01000001.1"/>
</dbReference>
<organism evidence="1 2">
    <name type="scientific">Dysgonomonas macrotermitis</name>
    <dbReference type="NCBI Taxonomy" id="1346286"/>
    <lineage>
        <taxon>Bacteria</taxon>
        <taxon>Pseudomonadati</taxon>
        <taxon>Bacteroidota</taxon>
        <taxon>Bacteroidia</taxon>
        <taxon>Bacteroidales</taxon>
        <taxon>Dysgonomonadaceae</taxon>
        <taxon>Dysgonomonas</taxon>
    </lineage>
</organism>
<protein>
    <submittedName>
        <fullName evidence="1">Uncharacterized protein</fullName>
    </submittedName>
</protein>
<sequence length="203" mass="24052">MKRIFLLFIAYIFFVSGHAQFMVTPDGLRSEFDENIESVAITIPNSTKDLLYDVTYRYLINERQDIVQYTKNKTLAFRIDDTNFITIQKPGNDKPAYAIYEVVLKFDDNKIEYKIAALQMPVENSKYTILFKGNLKDGYPIYNNKLKLVRQREKLLIEWYFNDNFKHFKNEITKNVNIVMPKQNSKQVLKFEDGLYIIENMPD</sequence>
<dbReference type="AlphaFoldDB" id="A0A1M4UKF0"/>
<proteinExistence type="predicted"/>
<gene>
    <name evidence="1" type="ORF">SAMN05444362_101629</name>
</gene>
<dbReference type="Proteomes" id="UP000184480">
    <property type="component" value="Unassembled WGS sequence"/>
</dbReference>
<dbReference type="EMBL" id="FQUC01000001">
    <property type="protein sequence ID" value="SHE57128.1"/>
    <property type="molecule type" value="Genomic_DNA"/>
</dbReference>
<name>A0A1M4UKF0_9BACT</name>
<accession>A0A1M4UKF0</accession>
<keyword evidence="2" id="KW-1185">Reference proteome</keyword>
<dbReference type="STRING" id="1346286.SAMN05444362_101629"/>